<keyword evidence="2" id="KW-0378">Hydrolase</keyword>
<dbReference type="InterPro" id="IPR011051">
    <property type="entry name" value="RmlC_Cupin_sf"/>
</dbReference>
<gene>
    <name evidence="2" type="ORF">CBW24_10995</name>
</gene>
<name>A0A291M0J7_9RHOB</name>
<evidence type="ECO:0000259" key="1">
    <source>
        <dbReference type="Pfam" id="PF12973"/>
    </source>
</evidence>
<dbReference type="RefSeq" id="WP_097373608.1">
    <property type="nucleotide sequence ID" value="NZ_CP021404.1"/>
</dbReference>
<dbReference type="OrthoDB" id="9801227at2"/>
<dbReference type="KEGG" id="cmag:CBW24_10995"/>
<dbReference type="InterPro" id="IPR014710">
    <property type="entry name" value="RmlC-like_jellyroll"/>
</dbReference>
<reference evidence="2 3" key="1">
    <citation type="submission" date="2017-05" db="EMBL/GenBank/DDBJ databases">
        <title>Comparative genomic and metabolic analysis of manganese-oxidizing mechanisms in Celeribater manganoxidans DY25T: its adaption to the environment of polymetallic nodule.</title>
        <authorList>
            <person name="Wang X."/>
        </authorList>
    </citation>
    <scope>NUCLEOTIDE SEQUENCE [LARGE SCALE GENOMIC DNA]</scope>
    <source>
        <strain evidence="2 3">DY25</strain>
    </source>
</reference>
<dbReference type="GO" id="GO:0016787">
    <property type="term" value="F:hydrolase activity"/>
    <property type="evidence" value="ECO:0007669"/>
    <property type="project" value="UniProtKB-KW"/>
</dbReference>
<accession>A0A291M0J7</accession>
<sequence>MSAPVVIPNLLNGGWRQLPFEPFRDGVEICHLHRDTTGATDSPHWALLRYAPGARVPEHLHTGLETILVLEGAQGDAFGTYEAGTMVLNAEGSRHAVYAAQGCVVLIQWQRPVQILDGS</sequence>
<dbReference type="Pfam" id="PF12973">
    <property type="entry name" value="Cupin_7"/>
    <property type="match status" value="1"/>
</dbReference>
<protein>
    <submittedName>
        <fullName evidence="2">Allophanate hydrolase</fullName>
    </submittedName>
</protein>
<evidence type="ECO:0000313" key="2">
    <source>
        <dbReference type="EMBL" id="ATI42479.1"/>
    </source>
</evidence>
<dbReference type="SUPFAM" id="SSF51182">
    <property type="entry name" value="RmlC-like cupins"/>
    <property type="match status" value="1"/>
</dbReference>
<dbReference type="InterPro" id="IPR025979">
    <property type="entry name" value="ChrR-like_cupin_dom"/>
</dbReference>
<proteinExistence type="predicted"/>
<evidence type="ECO:0000313" key="3">
    <source>
        <dbReference type="Proteomes" id="UP000219050"/>
    </source>
</evidence>
<dbReference type="Gene3D" id="2.60.120.10">
    <property type="entry name" value="Jelly Rolls"/>
    <property type="match status" value="1"/>
</dbReference>
<dbReference type="Proteomes" id="UP000219050">
    <property type="component" value="Chromosome"/>
</dbReference>
<dbReference type="AlphaFoldDB" id="A0A291M0J7"/>
<keyword evidence="3" id="KW-1185">Reference proteome</keyword>
<organism evidence="2 3">
    <name type="scientific">Pacificitalea manganoxidans</name>
    <dbReference type="NCBI Taxonomy" id="1411902"/>
    <lineage>
        <taxon>Bacteria</taxon>
        <taxon>Pseudomonadati</taxon>
        <taxon>Pseudomonadota</taxon>
        <taxon>Alphaproteobacteria</taxon>
        <taxon>Rhodobacterales</taxon>
        <taxon>Paracoccaceae</taxon>
        <taxon>Pacificitalea</taxon>
    </lineage>
</organism>
<dbReference type="EMBL" id="CP021404">
    <property type="protein sequence ID" value="ATI42479.1"/>
    <property type="molecule type" value="Genomic_DNA"/>
</dbReference>
<feature type="domain" description="ChrR-like cupin" evidence="1">
    <location>
        <begin position="17"/>
        <end position="107"/>
    </location>
</feature>